<gene>
    <name evidence="1" type="ORF">HU200_056613</name>
</gene>
<comment type="caution">
    <text evidence="1">The sequence shown here is derived from an EMBL/GenBank/DDBJ whole genome shotgun (WGS) entry which is preliminary data.</text>
</comment>
<dbReference type="Proteomes" id="UP000636709">
    <property type="component" value="Unassembled WGS sequence"/>
</dbReference>
<evidence type="ECO:0000313" key="2">
    <source>
        <dbReference type="Proteomes" id="UP000636709"/>
    </source>
</evidence>
<keyword evidence="2" id="KW-1185">Reference proteome</keyword>
<proteinExistence type="predicted"/>
<dbReference type="EMBL" id="JACEFO010002392">
    <property type="protein sequence ID" value="KAF8661667.1"/>
    <property type="molecule type" value="Genomic_DNA"/>
</dbReference>
<reference evidence="1" key="1">
    <citation type="submission" date="2020-07" db="EMBL/GenBank/DDBJ databases">
        <title>Genome sequence and genetic diversity analysis of an under-domesticated orphan crop, white fonio (Digitaria exilis).</title>
        <authorList>
            <person name="Bennetzen J.L."/>
            <person name="Chen S."/>
            <person name="Ma X."/>
            <person name="Wang X."/>
            <person name="Yssel A.E.J."/>
            <person name="Chaluvadi S.R."/>
            <person name="Johnson M."/>
            <person name="Gangashetty P."/>
            <person name="Hamidou F."/>
            <person name="Sanogo M.D."/>
            <person name="Zwaenepoel A."/>
            <person name="Wallace J."/>
            <person name="Van De Peer Y."/>
            <person name="Van Deynze A."/>
        </authorList>
    </citation>
    <scope>NUCLEOTIDE SEQUENCE</scope>
    <source>
        <tissue evidence="1">Leaves</tissue>
    </source>
</reference>
<sequence>MKFTCSWQDIKLVPEYRAVMAVALTDGETTSFWHDTWSEAGVLRNVLPAPYSHCLDTDITVAEVVATGGLAPKDLQPRLSSVASADLVLLTSATGIAEAIGGRFPASDFASHIASVTVLWVIWKAQNAMIFNSVQQDAATIS</sequence>
<dbReference type="AlphaFoldDB" id="A0A835AKT7"/>
<organism evidence="1 2">
    <name type="scientific">Digitaria exilis</name>
    <dbReference type="NCBI Taxonomy" id="1010633"/>
    <lineage>
        <taxon>Eukaryota</taxon>
        <taxon>Viridiplantae</taxon>
        <taxon>Streptophyta</taxon>
        <taxon>Embryophyta</taxon>
        <taxon>Tracheophyta</taxon>
        <taxon>Spermatophyta</taxon>
        <taxon>Magnoliopsida</taxon>
        <taxon>Liliopsida</taxon>
        <taxon>Poales</taxon>
        <taxon>Poaceae</taxon>
        <taxon>PACMAD clade</taxon>
        <taxon>Panicoideae</taxon>
        <taxon>Panicodae</taxon>
        <taxon>Paniceae</taxon>
        <taxon>Anthephorinae</taxon>
        <taxon>Digitaria</taxon>
    </lineage>
</organism>
<protein>
    <submittedName>
        <fullName evidence="1">Uncharacterized protein</fullName>
    </submittedName>
</protein>
<name>A0A835AKT7_9POAL</name>
<evidence type="ECO:0000313" key="1">
    <source>
        <dbReference type="EMBL" id="KAF8661667.1"/>
    </source>
</evidence>
<accession>A0A835AKT7</accession>